<dbReference type="CDD" id="cd16428">
    <property type="entry name" value="TcpC_C"/>
    <property type="match status" value="1"/>
</dbReference>
<dbReference type="PATRIC" id="fig|1705578.3.peg.412"/>
<accession>A0A166T6M7</accession>
<feature type="transmembrane region" description="Helical" evidence="1">
    <location>
        <begin position="26"/>
        <end position="43"/>
    </location>
</feature>
<evidence type="ECO:0000313" key="2">
    <source>
        <dbReference type="EMBL" id="OAA93338.1"/>
    </source>
</evidence>
<keyword evidence="1" id="KW-1133">Transmembrane helix</keyword>
<dbReference type="Proteomes" id="UP000077384">
    <property type="component" value="Unassembled WGS sequence"/>
</dbReference>
<reference evidence="3 5" key="2">
    <citation type="journal article" date="2016" name="Front. Microbiol.">
        <title>Industrial Acetogenic Biocatalysts: A Comparative Metabolic and Genomic Analysis.</title>
        <authorList>
            <person name="Bengelsdorf F."/>
            <person name="Poehlein A."/>
            <person name="Sonja S."/>
            <person name="Erz C."/>
            <person name="Hummel T."/>
            <person name="Hoffmeister S."/>
            <person name="Daniel R."/>
            <person name="Durre P."/>
        </authorList>
    </citation>
    <scope>NUCLEOTIDE SEQUENCE [LARGE SCALE GENOMIC DNA]</scope>
    <source>
        <strain evidence="3 5">PTA-10522</strain>
    </source>
</reference>
<evidence type="ECO:0000313" key="3">
    <source>
        <dbReference type="EMBL" id="OBR92524.1"/>
    </source>
</evidence>
<protein>
    <submittedName>
        <fullName evidence="2">Conjugative transposon protein TcpC</fullName>
    </submittedName>
</protein>
<sequence>MKIWKKGKQYRTKKIHVMKVGTHRKSIIFLWVLLIGSVIFGIYKNFTAIDIKTVHETKVMEKQVVDTNQIENFVKNFAKVYYSWQNNQNSIDTRTENLKGYMTKELQDLNTDAIRRDIPTSSTVNDVEIWKVKKVDNNKYGVTFSIDQLITESNTKKMVDSSYEVAAYVDKSGNMVIIKNPTICGIPAKSSYEPKTLESDGRVNEATTEEINEFLKTFFKLYPTASGKELSYYVKDDVIKPIGKKYVFSELINPVYQKAGDKVQVLVSVKYLDQQTKAMQISQFDLTLEKDRNWMIVK</sequence>
<proteinExistence type="predicted"/>
<evidence type="ECO:0000313" key="4">
    <source>
        <dbReference type="Proteomes" id="UP000077384"/>
    </source>
</evidence>
<name>A0A166T6M7_9CLOT</name>
<dbReference type="AlphaFoldDB" id="A0A166T6M7"/>
<dbReference type="EMBL" id="LROR01000057">
    <property type="protein sequence ID" value="OBR92524.1"/>
    <property type="molecule type" value="Genomic_DNA"/>
</dbReference>
<keyword evidence="5" id="KW-1185">Reference proteome</keyword>
<keyword evidence="1" id="KW-0472">Membrane</keyword>
<gene>
    <name evidence="3" type="ORF">CLCOS_29870</name>
    <name evidence="2" type="ORF">WX73_00030</name>
</gene>
<evidence type="ECO:0000256" key="1">
    <source>
        <dbReference type="SAM" id="Phobius"/>
    </source>
</evidence>
<dbReference type="InterPro" id="IPR035628">
    <property type="entry name" value="TcpC_C"/>
</dbReference>
<evidence type="ECO:0000313" key="5">
    <source>
        <dbReference type="Proteomes" id="UP000093694"/>
    </source>
</evidence>
<comment type="caution">
    <text evidence="2">The sequence shown here is derived from an EMBL/GenBank/DDBJ whole genome shotgun (WGS) entry which is preliminary data.</text>
</comment>
<dbReference type="InterPro" id="IPR024735">
    <property type="entry name" value="TcpC"/>
</dbReference>
<reference evidence="2 4" key="1">
    <citation type="journal article" date="2015" name="Biotechnol. Bioeng.">
        <title>Genome sequence and phenotypic characterization of Caulobacter segnis.</title>
        <authorList>
            <person name="Patel S."/>
            <person name="Fletcher B."/>
            <person name="Scott D.C."/>
            <person name="Ely B."/>
        </authorList>
    </citation>
    <scope>NUCLEOTIDE SEQUENCE [LARGE SCALE GENOMIC DNA]</scope>
    <source>
        <strain evidence="2 4">PS02</strain>
    </source>
</reference>
<keyword evidence="1" id="KW-0812">Transmembrane</keyword>
<dbReference type="Pfam" id="PF12642">
    <property type="entry name" value="TpcC"/>
    <property type="match status" value="1"/>
</dbReference>
<organism evidence="2 4">
    <name type="scientific">Clostridium coskatii</name>
    <dbReference type="NCBI Taxonomy" id="1705578"/>
    <lineage>
        <taxon>Bacteria</taxon>
        <taxon>Bacillati</taxon>
        <taxon>Bacillota</taxon>
        <taxon>Clostridia</taxon>
        <taxon>Eubacteriales</taxon>
        <taxon>Clostridiaceae</taxon>
        <taxon>Clostridium</taxon>
    </lineage>
</organism>
<dbReference type="Proteomes" id="UP000093694">
    <property type="component" value="Unassembled WGS sequence"/>
</dbReference>
<dbReference type="EMBL" id="LITQ01000013">
    <property type="protein sequence ID" value="OAA93338.1"/>
    <property type="molecule type" value="Genomic_DNA"/>
</dbReference>
<dbReference type="CDD" id="cd16386">
    <property type="entry name" value="TcpC_N"/>
    <property type="match status" value="1"/>
</dbReference>
<dbReference type="Gene3D" id="3.10.450.540">
    <property type="match status" value="2"/>
</dbReference>